<dbReference type="InterPro" id="IPR013525">
    <property type="entry name" value="ABC2_TM"/>
</dbReference>
<keyword evidence="8 11" id="KW-1133">Transmembrane helix</keyword>
<dbReference type="InterPro" id="IPR047817">
    <property type="entry name" value="ABC2_TM_bact-type"/>
</dbReference>
<dbReference type="GO" id="GO:0015920">
    <property type="term" value="P:lipopolysaccharide transport"/>
    <property type="evidence" value="ECO:0007669"/>
    <property type="project" value="TreeGrafter"/>
</dbReference>
<feature type="transmembrane region" description="Helical" evidence="11">
    <location>
        <begin position="85"/>
        <end position="102"/>
    </location>
</feature>
<dbReference type="GO" id="GO:0140359">
    <property type="term" value="F:ABC-type transporter activity"/>
    <property type="evidence" value="ECO:0007669"/>
    <property type="project" value="InterPro"/>
</dbReference>
<evidence type="ECO:0000256" key="9">
    <source>
        <dbReference type="ARBA" id="ARBA00023047"/>
    </source>
</evidence>
<protein>
    <recommendedName>
        <fullName evidence="11">Transport permease protein</fullName>
    </recommendedName>
</protein>
<organism evidence="13 14">
    <name type="scientific">Burkholderia stabilis</name>
    <dbReference type="NCBI Taxonomy" id="95485"/>
    <lineage>
        <taxon>Bacteria</taxon>
        <taxon>Pseudomonadati</taxon>
        <taxon>Pseudomonadota</taxon>
        <taxon>Betaproteobacteria</taxon>
        <taxon>Burkholderiales</taxon>
        <taxon>Burkholderiaceae</taxon>
        <taxon>Burkholderia</taxon>
        <taxon>Burkholderia cepacia complex</taxon>
    </lineage>
</organism>
<feature type="domain" description="ABC transmembrane type-2" evidence="12">
    <location>
        <begin position="50"/>
        <end position="274"/>
    </location>
</feature>
<comment type="subcellular location">
    <subcellularLocation>
        <location evidence="11">Cell inner membrane</location>
        <topology evidence="11">Multi-pass membrane protein</topology>
    </subcellularLocation>
    <subcellularLocation>
        <location evidence="1">Cell membrane</location>
        <topology evidence="1">Multi-pass membrane protein</topology>
    </subcellularLocation>
</comment>
<accession>A0A4Q2AS59</accession>
<dbReference type="RefSeq" id="WP_129513881.1">
    <property type="nucleotide sequence ID" value="NZ_QWEX01000001.1"/>
</dbReference>
<comment type="caution">
    <text evidence="13">The sequence shown here is derived from an EMBL/GenBank/DDBJ whole genome shotgun (WGS) entry which is preliminary data.</text>
</comment>
<keyword evidence="4 11" id="KW-1003">Cell membrane</keyword>
<dbReference type="PRINTS" id="PR00164">
    <property type="entry name" value="ABC2TRNSPORT"/>
</dbReference>
<comment type="caution">
    <text evidence="11">Lacks conserved residue(s) required for the propagation of feature annotation.</text>
</comment>
<comment type="similarity">
    <text evidence="2 11">Belongs to the ABC-2 integral membrane protein family.</text>
</comment>
<evidence type="ECO:0000256" key="7">
    <source>
        <dbReference type="ARBA" id="ARBA00022903"/>
    </source>
</evidence>
<keyword evidence="9" id="KW-0625">Polysaccharide transport</keyword>
<dbReference type="PROSITE" id="PS51012">
    <property type="entry name" value="ABC_TM2"/>
    <property type="match status" value="1"/>
</dbReference>
<dbReference type="PANTHER" id="PTHR30413:SF10">
    <property type="entry name" value="CAPSULE POLYSACCHARIDE EXPORT INNER-MEMBRANE PROTEIN CTRC"/>
    <property type="match status" value="1"/>
</dbReference>
<feature type="transmembrane region" description="Helical" evidence="11">
    <location>
        <begin position="197"/>
        <end position="215"/>
    </location>
</feature>
<feature type="transmembrane region" description="Helical" evidence="11">
    <location>
        <begin position="53"/>
        <end position="73"/>
    </location>
</feature>
<keyword evidence="10 11" id="KW-0472">Membrane</keyword>
<gene>
    <name evidence="13" type="ORF">D1006_12310</name>
</gene>
<dbReference type="PANTHER" id="PTHR30413">
    <property type="entry name" value="INNER MEMBRANE TRANSPORT PERMEASE"/>
    <property type="match status" value="1"/>
</dbReference>
<proteinExistence type="inferred from homology"/>
<evidence type="ECO:0000256" key="3">
    <source>
        <dbReference type="ARBA" id="ARBA00022448"/>
    </source>
</evidence>
<evidence type="ECO:0000256" key="10">
    <source>
        <dbReference type="ARBA" id="ARBA00023136"/>
    </source>
</evidence>
<evidence type="ECO:0000256" key="6">
    <source>
        <dbReference type="ARBA" id="ARBA00022692"/>
    </source>
</evidence>
<evidence type="ECO:0000256" key="4">
    <source>
        <dbReference type="ARBA" id="ARBA00022475"/>
    </source>
</evidence>
<dbReference type="GO" id="GO:0015774">
    <property type="term" value="P:polysaccharide transport"/>
    <property type="evidence" value="ECO:0007669"/>
    <property type="project" value="UniProtKB-KW"/>
</dbReference>
<evidence type="ECO:0000256" key="5">
    <source>
        <dbReference type="ARBA" id="ARBA00022597"/>
    </source>
</evidence>
<dbReference type="EMBL" id="QWEX01000001">
    <property type="protein sequence ID" value="RXV73039.1"/>
    <property type="molecule type" value="Genomic_DNA"/>
</dbReference>
<dbReference type="Proteomes" id="UP000289650">
    <property type="component" value="Unassembled WGS sequence"/>
</dbReference>
<feature type="transmembrane region" description="Helical" evidence="11">
    <location>
        <begin position="163"/>
        <end position="185"/>
    </location>
</feature>
<evidence type="ECO:0000313" key="13">
    <source>
        <dbReference type="EMBL" id="RXV73039.1"/>
    </source>
</evidence>
<dbReference type="Pfam" id="PF01061">
    <property type="entry name" value="ABC2_membrane"/>
    <property type="match status" value="1"/>
</dbReference>
<evidence type="ECO:0000256" key="11">
    <source>
        <dbReference type="RuleBase" id="RU361157"/>
    </source>
</evidence>
<keyword evidence="7" id="KW-0972">Capsule biogenesis/degradation</keyword>
<dbReference type="GO" id="GO:0043190">
    <property type="term" value="C:ATP-binding cassette (ABC) transporter complex"/>
    <property type="evidence" value="ECO:0007669"/>
    <property type="project" value="InterPro"/>
</dbReference>
<dbReference type="OrthoDB" id="9786910at2"/>
<evidence type="ECO:0000256" key="8">
    <source>
        <dbReference type="ARBA" id="ARBA00022989"/>
    </source>
</evidence>
<keyword evidence="6 11" id="KW-0812">Transmembrane</keyword>
<keyword evidence="3 11" id="KW-0813">Transport</keyword>
<evidence type="ECO:0000313" key="14">
    <source>
        <dbReference type="Proteomes" id="UP000289650"/>
    </source>
</evidence>
<keyword evidence="5" id="KW-0762">Sugar transport</keyword>
<dbReference type="InterPro" id="IPR000412">
    <property type="entry name" value="ABC_2_transport"/>
</dbReference>
<sequence length="282" mass="31862">MSQTSLIRDGAEFKHRAALSRVLLDVFTHRQLLRQLVLRDIAGRYRGSMFGTIWAFLNPLLMLSVYTVVFGVFLRSRWAGTSNSLEFSVVLFSGLIFFNLFAECFNRSPMLIASHVNYVKKVAFPLELLPWMIVGTALFHMSISFLVWIIFSAFVYGVIHWTLIFVPLIMVPLVFMLIGLSWILSSLGVYIRDIGQVVGVLTSVVMFLSPVFYAIESLPKPFQALLRINPLTFVIQQARGVMIDGVLPDFGMLAVYTVASVAFAWLSLAWFQRARDGFADVL</sequence>
<evidence type="ECO:0000256" key="2">
    <source>
        <dbReference type="ARBA" id="ARBA00007783"/>
    </source>
</evidence>
<feature type="transmembrane region" description="Helical" evidence="11">
    <location>
        <begin position="250"/>
        <end position="271"/>
    </location>
</feature>
<dbReference type="AlphaFoldDB" id="A0A4Q2AS59"/>
<reference evidence="13 14" key="1">
    <citation type="submission" date="2018-08" db="EMBL/GenBank/DDBJ databases">
        <title>Mountain-cultivated ginseng endophyte, Burkholderia stabilis and its activity against ginseng root rot disease.</title>
        <authorList>
            <person name="Tapan Kumar M."/>
            <person name="Bae H."/>
            <person name="Shanmugam G."/>
            <person name="Jeon J."/>
        </authorList>
    </citation>
    <scope>NUCLEOTIDE SEQUENCE [LARGE SCALE GENOMIC DNA]</scope>
    <source>
        <strain evidence="13 14">EB159</strain>
    </source>
</reference>
<evidence type="ECO:0000256" key="1">
    <source>
        <dbReference type="ARBA" id="ARBA00004651"/>
    </source>
</evidence>
<name>A0A4Q2AS59_9BURK</name>
<evidence type="ECO:0000259" key="12">
    <source>
        <dbReference type="PROSITE" id="PS51012"/>
    </source>
</evidence>